<dbReference type="Pfam" id="PF17854">
    <property type="entry name" value="FtsK_alpha"/>
    <property type="match status" value="1"/>
</dbReference>
<gene>
    <name evidence="8" type="ORF">J2Z79_001876</name>
</gene>
<dbReference type="PANTHER" id="PTHR22683:SF41">
    <property type="entry name" value="DNA TRANSLOCASE FTSK"/>
    <property type="match status" value="1"/>
</dbReference>
<dbReference type="PROSITE" id="PS50901">
    <property type="entry name" value="FTSK"/>
    <property type="match status" value="1"/>
</dbReference>
<dbReference type="InterPro" id="IPR036388">
    <property type="entry name" value="WH-like_DNA-bd_sf"/>
</dbReference>
<evidence type="ECO:0000256" key="2">
    <source>
        <dbReference type="ARBA" id="ARBA00022741"/>
    </source>
</evidence>
<evidence type="ECO:0000256" key="1">
    <source>
        <dbReference type="ARBA" id="ARBA00006474"/>
    </source>
</evidence>
<evidence type="ECO:0000256" key="3">
    <source>
        <dbReference type="ARBA" id="ARBA00022840"/>
    </source>
</evidence>
<dbReference type="Gene3D" id="3.30.980.40">
    <property type="match status" value="1"/>
</dbReference>
<dbReference type="InterPro" id="IPR041027">
    <property type="entry name" value="FtsK_alpha"/>
</dbReference>
<feature type="binding site" evidence="5">
    <location>
        <begin position="202"/>
        <end position="209"/>
    </location>
    <ligand>
        <name>ATP</name>
        <dbReference type="ChEBI" id="CHEBI:30616"/>
    </ligand>
</feature>
<keyword evidence="9" id="KW-1185">Reference proteome</keyword>
<dbReference type="SMART" id="SM00382">
    <property type="entry name" value="AAA"/>
    <property type="match status" value="1"/>
</dbReference>
<comment type="caution">
    <text evidence="8">The sequence shown here is derived from an EMBL/GenBank/DDBJ whole genome shotgun (WGS) entry which is preliminary data.</text>
</comment>
<reference evidence="8 9" key="1">
    <citation type="submission" date="2021-03" db="EMBL/GenBank/DDBJ databases">
        <title>Genomic Encyclopedia of Type Strains, Phase IV (KMG-IV): sequencing the most valuable type-strain genomes for metagenomic binning, comparative biology and taxonomic classification.</title>
        <authorList>
            <person name="Goeker M."/>
        </authorList>
    </citation>
    <scope>NUCLEOTIDE SEQUENCE [LARGE SCALE GENOMIC DNA]</scope>
    <source>
        <strain evidence="8 9">DSM 27138</strain>
    </source>
</reference>
<evidence type="ECO:0000259" key="7">
    <source>
        <dbReference type="PROSITE" id="PS50901"/>
    </source>
</evidence>
<name>A0ABS4JU58_9FIRM</name>
<keyword evidence="2 5" id="KW-0547">Nucleotide-binding</keyword>
<evidence type="ECO:0000256" key="4">
    <source>
        <dbReference type="ARBA" id="ARBA00023125"/>
    </source>
</evidence>
<evidence type="ECO:0000256" key="5">
    <source>
        <dbReference type="PROSITE-ProRule" id="PRU00289"/>
    </source>
</evidence>
<accession>A0ABS4JU58</accession>
<dbReference type="Proteomes" id="UP001519289">
    <property type="component" value="Unassembled WGS sequence"/>
</dbReference>
<dbReference type="InterPro" id="IPR003593">
    <property type="entry name" value="AAA+_ATPase"/>
</dbReference>
<dbReference type="Gene3D" id="3.40.50.300">
    <property type="entry name" value="P-loop containing nucleotide triphosphate hydrolases"/>
    <property type="match status" value="1"/>
</dbReference>
<feature type="region of interest" description="Disordered" evidence="6">
    <location>
        <begin position="1"/>
        <end position="21"/>
    </location>
</feature>
<keyword evidence="4" id="KW-0238">DNA-binding</keyword>
<dbReference type="SUPFAM" id="SSF46785">
    <property type="entry name" value="Winged helix' DNA-binding domain"/>
    <property type="match status" value="1"/>
</dbReference>
<feature type="domain" description="FtsK" evidence="7">
    <location>
        <begin position="185"/>
        <end position="382"/>
    </location>
</feature>
<evidence type="ECO:0000256" key="6">
    <source>
        <dbReference type="SAM" id="MobiDB-lite"/>
    </source>
</evidence>
<dbReference type="Pfam" id="PF09397">
    <property type="entry name" value="FtsK_gamma"/>
    <property type="match status" value="1"/>
</dbReference>
<dbReference type="InterPro" id="IPR018541">
    <property type="entry name" value="Ftsk_gamma"/>
</dbReference>
<keyword evidence="3 5" id="KW-0067">ATP-binding</keyword>
<comment type="similarity">
    <text evidence="1">Belongs to the FtsK/SpoIIIE/SftA family.</text>
</comment>
<dbReference type="InterPro" id="IPR050206">
    <property type="entry name" value="FtsK/SpoIIIE/SftA"/>
</dbReference>
<dbReference type="InterPro" id="IPR027417">
    <property type="entry name" value="P-loop_NTPase"/>
</dbReference>
<dbReference type="Pfam" id="PF01580">
    <property type="entry name" value="FtsK_SpoIIIE"/>
    <property type="match status" value="1"/>
</dbReference>
<dbReference type="InterPro" id="IPR002543">
    <property type="entry name" value="FtsK_dom"/>
</dbReference>
<feature type="region of interest" description="Disordered" evidence="6">
    <location>
        <begin position="437"/>
        <end position="465"/>
    </location>
</feature>
<evidence type="ECO:0000313" key="9">
    <source>
        <dbReference type="Proteomes" id="UP001519289"/>
    </source>
</evidence>
<sequence>MAADPRVAADGGAAPVRPGLPGLTPAERFSLGLDASPAAPDAGAPAAPAYVLPSLDLLPLPASERGLSEDEILERASLLEQTLASFGVEATVVDFSFGPAVTRYELQPAPGVRVNKFTALADDIALALAAVDVRVEAPIPGKSAVGIEVPNKERLAVPLREVLQSPEFQESPSKLTVALGKDNSGHPVVGDLARMPHLLIAGSTGSGKSVCVNAIICSLLYKARPDEVKMLMIDPKMVELSMYNGIPHLIAPVVTDVRKAAGYLKGAVKEMEARYELFAASGVRNIEQYNRQVALETGSGSDRSRQPLPYIVVFIDELADLMMVAPVDVEDAICRLAQMARACGIHLVIATQSPRVDVITGLIKANIPSRIAFAVSSQVDSRVILDAAGAERLLGRGDMLYHPTGLPKPIRAQGAYISEASVEELVRFVKAQGTPEYTAQEVPVENGSRRGARSGAEEQASSTAVDEALPEAARIIIEHGHASVSLLQRRLRCNYTKATRLIDELEAMGLVGPHQGSKPREVLATMATWHELFGNRSGGTGSGQPVE</sequence>
<dbReference type="SMART" id="SM00843">
    <property type="entry name" value="Ftsk_gamma"/>
    <property type="match status" value="1"/>
</dbReference>
<evidence type="ECO:0000313" key="8">
    <source>
        <dbReference type="EMBL" id="MBP2018465.1"/>
    </source>
</evidence>
<protein>
    <submittedName>
        <fullName evidence="8">DNA segregation ATPase FtsK/SpoIIIE-like protein</fullName>
    </submittedName>
</protein>
<dbReference type="InterPro" id="IPR036390">
    <property type="entry name" value="WH_DNA-bd_sf"/>
</dbReference>
<organism evidence="8 9">
    <name type="scientific">Symbiobacterium terraclitae</name>
    <dbReference type="NCBI Taxonomy" id="557451"/>
    <lineage>
        <taxon>Bacteria</taxon>
        <taxon>Bacillati</taxon>
        <taxon>Bacillota</taxon>
        <taxon>Clostridia</taxon>
        <taxon>Eubacteriales</taxon>
        <taxon>Symbiobacteriaceae</taxon>
        <taxon>Symbiobacterium</taxon>
    </lineage>
</organism>
<dbReference type="PANTHER" id="PTHR22683">
    <property type="entry name" value="SPORULATION PROTEIN RELATED"/>
    <property type="match status" value="1"/>
</dbReference>
<dbReference type="SUPFAM" id="SSF52540">
    <property type="entry name" value="P-loop containing nucleoside triphosphate hydrolases"/>
    <property type="match status" value="1"/>
</dbReference>
<dbReference type="EMBL" id="JAGGLG010000013">
    <property type="protein sequence ID" value="MBP2018465.1"/>
    <property type="molecule type" value="Genomic_DNA"/>
</dbReference>
<proteinExistence type="inferred from homology"/>
<dbReference type="CDD" id="cd01127">
    <property type="entry name" value="TrwB_TraG_TraD_VirD4"/>
    <property type="match status" value="1"/>
</dbReference>
<dbReference type="Gene3D" id="1.10.10.10">
    <property type="entry name" value="Winged helix-like DNA-binding domain superfamily/Winged helix DNA-binding domain"/>
    <property type="match status" value="1"/>
</dbReference>